<keyword evidence="2" id="KW-1185">Reference proteome</keyword>
<sequence length="105" mass="11748">VIMAGVGYDQSDVVSSGFTNIRRMLLETIFKEGANKLALLESNREFLMFSPRNCSPSLLKMSLYVMYGDTDTGGVFLSNTCAIELYDNGFFNKSGRENLTRILWG</sequence>
<reference evidence="1" key="1">
    <citation type="journal article" date="2021" name="Genome Biol. Evol.">
        <title>A High-Quality Reference Genome for a Parasitic Bivalve with Doubly Uniparental Inheritance (Bivalvia: Unionida).</title>
        <authorList>
            <person name="Smith C.H."/>
        </authorList>
    </citation>
    <scope>NUCLEOTIDE SEQUENCE</scope>
    <source>
        <strain evidence="1">CHS0354</strain>
    </source>
</reference>
<dbReference type="AlphaFoldDB" id="A0AAE0VUX0"/>
<reference evidence="1" key="2">
    <citation type="journal article" date="2021" name="Genome Biol. Evol.">
        <title>Developing a high-quality reference genome for a parasitic bivalve with doubly uniparental inheritance (Bivalvia: Unionida).</title>
        <authorList>
            <person name="Smith C.H."/>
        </authorList>
    </citation>
    <scope>NUCLEOTIDE SEQUENCE</scope>
    <source>
        <strain evidence="1">CHS0354</strain>
        <tissue evidence="1">Mantle</tissue>
    </source>
</reference>
<dbReference type="Proteomes" id="UP001195483">
    <property type="component" value="Unassembled WGS sequence"/>
</dbReference>
<gene>
    <name evidence="1" type="ORF">CHS0354_032627</name>
</gene>
<dbReference type="EMBL" id="JAEAOA010001920">
    <property type="protein sequence ID" value="KAK3590909.1"/>
    <property type="molecule type" value="Genomic_DNA"/>
</dbReference>
<organism evidence="1 2">
    <name type="scientific">Potamilus streckersoni</name>
    <dbReference type="NCBI Taxonomy" id="2493646"/>
    <lineage>
        <taxon>Eukaryota</taxon>
        <taxon>Metazoa</taxon>
        <taxon>Spiralia</taxon>
        <taxon>Lophotrochozoa</taxon>
        <taxon>Mollusca</taxon>
        <taxon>Bivalvia</taxon>
        <taxon>Autobranchia</taxon>
        <taxon>Heteroconchia</taxon>
        <taxon>Palaeoheterodonta</taxon>
        <taxon>Unionida</taxon>
        <taxon>Unionoidea</taxon>
        <taxon>Unionidae</taxon>
        <taxon>Ambleminae</taxon>
        <taxon>Lampsilini</taxon>
        <taxon>Potamilus</taxon>
    </lineage>
</organism>
<reference evidence="1" key="3">
    <citation type="submission" date="2023-05" db="EMBL/GenBank/DDBJ databases">
        <authorList>
            <person name="Smith C.H."/>
        </authorList>
    </citation>
    <scope>NUCLEOTIDE SEQUENCE</scope>
    <source>
        <strain evidence="1">CHS0354</strain>
        <tissue evidence="1">Mantle</tissue>
    </source>
</reference>
<name>A0AAE0VUX0_9BIVA</name>
<feature type="non-terminal residue" evidence="1">
    <location>
        <position position="1"/>
    </location>
</feature>
<protein>
    <submittedName>
        <fullName evidence="1">Uncharacterized protein</fullName>
    </submittedName>
</protein>
<evidence type="ECO:0000313" key="2">
    <source>
        <dbReference type="Proteomes" id="UP001195483"/>
    </source>
</evidence>
<comment type="caution">
    <text evidence="1">The sequence shown here is derived from an EMBL/GenBank/DDBJ whole genome shotgun (WGS) entry which is preliminary data.</text>
</comment>
<accession>A0AAE0VUX0</accession>
<evidence type="ECO:0000313" key="1">
    <source>
        <dbReference type="EMBL" id="KAK3590909.1"/>
    </source>
</evidence>
<proteinExistence type="predicted"/>